<feature type="compositionally biased region" description="Polar residues" evidence="1">
    <location>
        <begin position="233"/>
        <end position="242"/>
    </location>
</feature>
<evidence type="ECO:0000313" key="3">
    <source>
        <dbReference type="Proteomes" id="UP000641932"/>
    </source>
</evidence>
<reference evidence="2" key="1">
    <citation type="journal article" date="2014" name="Int. J. Syst. Evol. Microbiol.">
        <title>Complete genome sequence of Corynebacterium casei LMG S-19264T (=DSM 44701T), isolated from a smear-ripened cheese.</title>
        <authorList>
            <consortium name="US DOE Joint Genome Institute (JGI-PGF)"/>
            <person name="Walter F."/>
            <person name="Albersmeier A."/>
            <person name="Kalinowski J."/>
            <person name="Ruckert C."/>
        </authorList>
    </citation>
    <scope>NUCLEOTIDE SEQUENCE</scope>
    <source>
        <strain evidence="2">CGMCC 4.7201</strain>
    </source>
</reference>
<feature type="compositionally biased region" description="Low complexity" evidence="1">
    <location>
        <begin position="271"/>
        <end position="280"/>
    </location>
</feature>
<evidence type="ECO:0000313" key="2">
    <source>
        <dbReference type="EMBL" id="GGO99691.1"/>
    </source>
</evidence>
<proteinExistence type="predicted"/>
<feature type="region of interest" description="Disordered" evidence="1">
    <location>
        <begin position="199"/>
        <end position="280"/>
    </location>
</feature>
<evidence type="ECO:0000256" key="1">
    <source>
        <dbReference type="SAM" id="MobiDB-lite"/>
    </source>
</evidence>
<dbReference type="AlphaFoldDB" id="A0A917ZXX2"/>
<keyword evidence="3" id="KW-1185">Reference proteome</keyword>
<feature type="compositionally biased region" description="Gly residues" evidence="1">
    <location>
        <begin position="261"/>
        <end position="270"/>
    </location>
</feature>
<organism evidence="2 3">
    <name type="scientific">Wenjunlia tyrosinilytica</name>
    <dbReference type="NCBI Taxonomy" id="1544741"/>
    <lineage>
        <taxon>Bacteria</taxon>
        <taxon>Bacillati</taxon>
        <taxon>Actinomycetota</taxon>
        <taxon>Actinomycetes</taxon>
        <taxon>Kitasatosporales</taxon>
        <taxon>Streptomycetaceae</taxon>
        <taxon>Wenjunlia</taxon>
    </lineage>
</organism>
<protein>
    <submittedName>
        <fullName evidence="2">Uncharacterized protein</fullName>
    </submittedName>
</protein>
<feature type="compositionally biased region" description="Low complexity" evidence="1">
    <location>
        <begin position="243"/>
        <end position="252"/>
    </location>
</feature>
<dbReference type="EMBL" id="BMMS01000047">
    <property type="protein sequence ID" value="GGO99691.1"/>
    <property type="molecule type" value="Genomic_DNA"/>
</dbReference>
<comment type="caution">
    <text evidence="2">The sequence shown here is derived from an EMBL/GenBank/DDBJ whole genome shotgun (WGS) entry which is preliminary data.</text>
</comment>
<feature type="compositionally biased region" description="Low complexity" evidence="1">
    <location>
        <begin position="208"/>
        <end position="225"/>
    </location>
</feature>
<dbReference type="Proteomes" id="UP000641932">
    <property type="component" value="Unassembled WGS sequence"/>
</dbReference>
<gene>
    <name evidence="2" type="ORF">GCM10012280_66730</name>
</gene>
<name>A0A917ZXX2_9ACTN</name>
<reference evidence="2" key="2">
    <citation type="submission" date="2020-09" db="EMBL/GenBank/DDBJ databases">
        <authorList>
            <person name="Sun Q."/>
            <person name="Zhou Y."/>
        </authorList>
    </citation>
    <scope>NUCLEOTIDE SEQUENCE</scope>
    <source>
        <strain evidence="2">CGMCC 4.7201</strain>
    </source>
</reference>
<accession>A0A917ZXX2</accession>
<sequence>MDITGDPHAAGDIAVVARAGALVGGRGACPDRVIALHRAERGRRRFQCVSMAVLGGWWTVRVDLLGGGLAGDLWPTPGRTFAVDPGRTLHVPTEAIDDACAGTAAICTGSTSPPRAGPRSSTGTATAAIPGVELDADVVTVGEAVAPAEVFGHTFDPSENWRHRCSAAPDPIDPLKEVGIVPERPLPYWGRGMIPDPYGAAGQRRRSAAGTGPHTPWPWANAPARARPPHTRPGSTHSCTTWTSRSTGAQQQRRSRRRQGGRGFLGGGGAFRLSGATRSR</sequence>